<dbReference type="Proteomes" id="UP000805649">
    <property type="component" value="Unassembled WGS sequence"/>
</dbReference>
<name>A0ACC3YP12_COLTU</name>
<proteinExistence type="predicted"/>
<comment type="caution">
    <text evidence="1">The sequence shown here is derived from an EMBL/GenBank/DDBJ whole genome shotgun (WGS) entry which is preliminary data.</text>
</comment>
<gene>
    <name evidence="1" type="ORF">CTRU02_210410</name>
</gene>
<evidence type="ECO:0000313" key="1">
    <source>
        <dbReference type="EMBL" id="KAL0933611.1"/>
    </source>
</evidence>
<protein>
    <submittedName>
        <fullName evidence="1">Uncharacterized protein</fullName>
    </submittedName>
</protein>
<organism evidence="1 2">
    <name type="scientific">Colletotrichum truncatum</name>
    <name type="common">Anthracnose fungus</name>
    <name type="synonym">Colletotrichum capsici</name>
    <dbReference type="NCBI Taxonomy" id="5467"/>
    <lineage>
        <taxon>Eukaryota</taxon>
        <taxon>Fungi</taxon>
        <taxon>Dikarya</taxon>
        <taxon>Ascomycota</taxon>
        <taxon>Pezizomycotina</taxon>
        <taxon>Sordariomycetes</taxon>
        <taxon>Hypocreomycetidae</taxon>
        <taxon>Glomerellales</taxon>
        <taxon>Glomerellaceae</taxon>
        <taxon>Colletotrichum</taxon>
        <taxon>Colletotrichum truncatum species complex</taxon>
    </lineage>
</organism>
<accession>A0ACC3YP12</accession>
<sequence length="142" mass="15120">MFPRTLLNALILGLSATALADKHRLCACESGRGDGVDDTRTQKVVNAQNGRFVFSNKYWDKSDGAPHPGHYAFAISGRIVNKRTKQIATDDGYIGGDEMNGLCPEHSTCFTPKRGSYTDCGITGDGGCSSAWGSVDSTGQVV</sequence>
<keyword evidence="2" id="KW-1185">Reference proteome</keyword>
<reference evidence="1 2" key="1">
    <citation type="journal article" date="2020" name="Phytopathology">
        <title>Genome Sequence Resources of Colletotrichum truncatum, C. plurivorum, C. musicola, and C. sojae: Four Species Pathogenic to Soybean (Glycine max).</title>
        <authorList>
            <person name="Rogerio F."/>
            <person name="Boufleur T.R."/>
            <person name="Ciampi-Guillardi M."/>
            <person name="Sukno S.A."/>
            <person name="Thon M.R."/>
            <person name="Massola Junior N.S."/>
            <person name="Baroncelli R."/>
        </authorList>
    </citation>
    <scope>NUCLEOTIDE SEQUENCE [LARGE SCALE GENOMIC DNA]</scope>
    <source>
        <strain evidence="1 2">CMES1059</strain>
    </source>
</reference>
<dbReference type="EMBL" id="VUJX02000007">
    <property type="protein sequence ID" value="KAL0933611.1"/>
    <property type="molecule type" value="Genomic_DNA"/>
</dbReference>
<evidence type="ECO:0000313" key="2">
    <source>
        <dbReference type="Proteomes" id="UP000805649"/>
    </source>
</evidence>